<dbReference type="InterPro" id="IPR036259">
    <property type="entry name" value="MFS_trans_sf"/>
</dbReference>
<feature type="domain" description="Major facilitator superfamily (MFS) profile" evidence="6">
    <location>
        <begin position="12"/>
        <end position="396"/>
    </location>
</feature>
<evidence type="ECO:0000259" key="6">
    <source>
        <dbReference type="PROSITE" id="PS50850"/>
    </source>
</evidence>
<dbReference type="InterPro" id="IPR020846">
    <property type="entry name" value="MFS_dom"/>
</dbReference>
<gene>
    <name evidence="7" type="ORF">HRbin22_01068</name>
</gene>
<evidence type="ECO:0000256" key="4">
    <source>
        <dbReference type="ARBA" id="ARBA00023136"/>
    </source>
</evidence>
<evidence type="ECO:0000256" key="5">
    <source>
        <dbReference type="SAM" id="Phobius"/>
    </source>
</evidence>
<feature type="transmembrane region" description="Helical" evidence="5">
    <location>
        <begin position="12"/>
        <end position="34"/>
    </location>
</feature>
<sequence length="413" mass="44122">MRTLQRSHSTRNVRLFLIALALHGLSSAIYGLWFNLHLLDLGYPRGLMGVFNALPSAIALGIGLPAGWWADRIGRRPMLIIGGLMMAIGTVGVGLGISPVWVGLGVGLIGAGYNLFFIAYAPFLTENASGSERTRLFALSSAVLFWAGFLGEGIGSVLPDLFRTLAPLGPTIYAGPILFTALLDFLAVLPLLGIREVPRMSHGNPTAGWPKRALRGPAVRMAFPNFLLGMGAALSIPFLNVYFHERYQLDDSTLGVLFALTSAFTGLATLFAPPIARWIGRIATVALTQGLSVGFLIGMALTDQAALAALAMVLRGALMNMASPLYMEFCMEQVPATERAAVSGVLNLTWEAGWMVGAALSGFLQQQYGLASMLLATAVLYGAGTAYPYLAFAAHDRVEVAYPQRAVRRQVSC</sequence>
<evidence type="ECO:0000256" key="3">
    <source>
        <dbReference type="ARBA" id="ARBA00022989"/>
    </source>
</evidence>
<feature type="transmembrane region" description="Helical" evidence="5">
    <location>
        <begin position="46"/>
        <end position="66"/>
    </location>
</feature>
<reference evidence="8" key="1">
    <citation type="submission" date="2017-09" db="EMBL/GenBank/DDBJ databases">
        <title>Metaegenomics of thermophilic ammonia-oxidizing enrichment culture.</title>
        <authorList>
            <person name="Kato S."/>
            <person name="Suzuki K."/>
        </authorList>
    </citation>
    <scope>NUCLEOTIDE SEQUENCE [LARGE SCALE GENOMIC DNA]</scope>
</reference>
<dbReference type="PROSITE" id="PS50850">
    <property type="entry name" value="MFS"/>
    <property type="match status" value="1"/>
</dbReference>
<feature type="transmembrane region" description="Helical" evidence="5">
    <location>
        <begin position="136"/>
        <end position="158"/>
    </location>
</feature>
<dbReference type="Gene3D" id="1.20.1250.20">
    <property type="entry name" value="MFS general substrate transporter like domains"/>
    <property type="match status" value="1"/>
</dbReference>
<dbReference type="Proteomes" id="UP000236642">
    <property type="component" value="Unassembled WGS sequence"/>
</dbReference>
<name>A0A2H5Y5V4_9CHLR</name>
<evidence type="ECO:0000313" key="8">
    <source>
        <dbReference type="Proteomes" id="UP000236642"/>
    </source>
</evidence>
<feature type="transmembrane region" description="Helical" evidence="5">
    <location>
        <begin position="255"/>
        <end position="275"/>
    </location>
</feature>
<accession>A0A2H5Y5V4</accession>
<evidence type="ECO:0000313" key="7">
    <source>
        <dbReference type="EMBL" id="GBD08826.1"/>
    </source>
</evidence>
<dbReference type="GO" id="GO:0022857">
    <property type="term" value="F:transmembrane transporter activity"/>
    <property type="evidence" value="ECO:0007669"/>
    <property type="project" value="InterPro"/>
</dbReference>
<dbReference type="AlphaFoldDB" id="A0A2H5Y5V4"/>
<feature type="transmembrane region" description="Helical" evidence="5">
    <location>
        <begin position="222"/>
        <end position="243"/>
    </location>
</feature>
<dbReference type="InterPro" id="IPR005829">
    <property type="entry name" value="Sugar_transporter_CS"/>
</dbReference>
<protein>
    <recommendedName>
        <fullName evidence="6">Major facilitator superfamily (MFS) profile domain-containing protein</fullName>
    </recommendedName>
</protein>
<dbReference type="InterPro" id="IPR011701">
    <property type="entry name" value="MFS"/>
</dbReference>
<dbReference type="SUPFAM" id="SSF103473">
    <property type="entry name" value="MFS general substrate transporter"/>
    <property type="match status" value="1"/>
</dbReference>
<organism evidence="7 8">
    <name type="scientific">Candidatus Thermoflexus japonica</name>
    <dbReference type="NCBI Taxonomy" id="2035417"/>
    <lineage>
        <taxon>Bacteria</taxon>
        <taxon>Bacillati</taxon>
        <taxon>Chloroflexota</taxon>
        <taxon>Thermoflexia</taxon>
        <taxon>Thermoflexales</taxon>
        <taxon>Thermoflexaceae</taxon>
        <taxon>Thermoflexus</taxon>
    </lineage>
</organism>
<dbReference type="PANTHER" id="PTHR23520">
    <property type="entry name" value="TRANSPORTER, PUTATIVE (AFU_ORTHOLOGUE AFUA_3G04000)-RELATED"/>
    <property type="match status" value="1"/>
</dbReference>
<keyword evidence="4 5" id="KW-0472">Membrane</keyword>
<dbReference type="PANTHER" id="PTHR23520:SF5">
    <property type="entry name" value="TRANSPORTER, PUTATIVE (AFU_ORTHOLOGUE AFUA_3G04000)-RELATED"/>
    <property type="match status" value="1"/>
</dbReference>
<feature type="transmembrane region" description="Helical" evidence="5">
    <location>
        <begin position="78"/>
        <end position="97"/>
    </location>
</feature>
<feature type="transmembrane region" description="Helical" evidence="5">
    <location>
        <begin position="370"/>
        <end position="390"/>
    </location>
</feature>
<keyword evidence="3 5" id="KW-1133">Transmembrane helix</keyword>
<comment type="caution">
    <text evidence="7">The sequence shown here is derived from an EMBL/GenBank/DDBJ whole genome shotgun (WGS) entry which is preliminary data.</text>
</comment>
<keyword evidence="2 5" id="KW-0812">Transmembrane</keyword>
<evidence type="ECO:0000256" key="1">
    <source>
        <dbReference type="ARBA" id="ARBA00004651"/>
    </source>
</evidence>
<feature type="transmembrane region" description="Helical" evidence="5">
    <location>
        <begin position="170"/>
        <end position="192"/>
    </location>
</feature>
<proteinExistence type="predicted"/>
<dbReference type="GO" id="GO:0005886">
    <property type="term" value="C:plasma membrane"/>
    <property type="evidence" value="ECO:0007669"/>
    <property type="project" value="UniProtKB-SubCell"/>
</dbReference>
<comment type="subcellular location">
    <subcellularLocation>
        <location evidence="1">Cell membrane</location>
        <topology evidence="1">Multi-pass membrane protein</topology>
    </subcellularLocation>
</comment>
<dbReference type="EMBL" id="BEHY01000018">
    <property type="protein sequence ID" value="GBD08826.1"/>
    <property type="molecule type" value="Genomic_DNA"/>
</dbReference>
<feature type="transmembrane region" description="Helical" evidence="5">
    <location>
        <begin position="103"/>
        <end position="124"/>
    </location>
</feature>
<evidence type="ECO:0000256" key="2">
    <source>
        <dbReference type="ARBA" id="ARBA00022692"/>
    </source>
</evidence>
<dbReference type="Pfam" id="PF07690">
    <property type="entry name" value="MFS_1"/>
    <property type="match status" value="1"/>
</dbReference>
<dbReference type="PROSITE" id="PS00216">
    <property type="entry name" value="SUGAR_TRANSPORT_1"/>
    <property type="match status" value="1"/>
</dbReference>